<protein>
    <submittedName>
        <fullName evidence="7">Hemolysin</fullName>
    </submittedName>
</protein>
<evidence type="ECO:0000313" key="8">
    <source>
        <dbReference type="Proteomes" id="UP000321532"/>
    </source>
</evidence>
<feature type="coiled-coil region" evidence="5">
    <location>
        <begin position="259"/>
        <end position="301"/>
    </location>
</feature>
<dbReference type="PANTHER" id="PTHR30386">
    <property type="entry name" value="MEMBRANE FUSION SUBUNIT OF EMRAB-TOLC MULTIDRUG EFFLUX PUMP"/>
    <property type="match status" value="1"/>
</dbReference>
<evidence type="ECO:0000313" key="7">
    <source>
        <dbReference type="EMBL" id="GEO02907.1"/>
    </source>
</evidence>
<dbReference type="InterPro" id="IPR050739">
    <property type="entry name" value="MFP"/>
</dbReference>
<dbReference type="PANTHER" id="PTHR30386:SF26">
    <property type="entry name" value="TRANSPORT PROTEIN COMB"/>
    <property type="match status" value="1"/>
</dbReference>
<evidence type="ECO:0000256" key="3">
    <source>
        <dbReference type="ARBA" id="ARBA00022989"/>
    </source>
</evidence>
<feature type="transmembrane region" description="Helical" evidence="6">
    <location>
        <begin position="37"/>
        <end position="59"/>
    </location>
</feature>
<keyword evidence="4 6" id="KW-0472">Membrane</keyword>
<evidence type="ECO:0000256" key="1">
    <source>
        <dbReference type="ARBA" id="ARBA00004167"/>
    </source>
</evidence>
<keyword evidence="5" id="KW-0175">Coiled coil</keyword>
<evidence type="ECO:0000256" key="6">
    <source>
        <dbReference type="SAM" id="Phobius"/>
    </source>
</evidence>
<proteinExistence type="predicted"/>
<evidence type="ECO:0000256" key="4">
    <source>
        <dbReference type="ARBA" id="ARBA00023136"/>
    </source>
</evidence>
<evidence type="ECO:0000256" key="2">
    <source>
        <dbReference type="ARBA" id="ARBA00022692"/>
    </source>
</evidence>
<dbReference type="Gene3D" id="2.40.30.170">
    <property type="match status" value="1"/>
</dbReference>
<dbReference type="OrthoDB" id="7057889at2"/>
<accession>A0A512ATJ2</accession>
<evidence type="ECO:0000256" key="5">
    <source>
        <dbReference type="SAM" id="Coils"/>
    </source>
</evidence>
<dbReference type="EMBL" id="BJYS01000002">
    <property type="protein sequence ID" value="GEO02907.1"/>
    <property type="molecule type" value="Genomic_DNA"/>
</dbReference>
<keyword evidence="8" id="KW-1185">Reference proteome</keyword>
<dbReference type="Proteomes" id="UP000321532">
    <property type="component" value="Unassembled WGS sequence"/>
</dbReference>
<dbReference type="RefSeq" id="WP_146894938.1">
    <property type="nucleotide sequence ID" value="NZ_BJYS01000002.1"/>
</dbReference>
<comment type="caution">
    <text evidence="7">The sequence shown here is derived from an EMBL/GenBank/DDBJ whole genome shotgun (WGS) entry which is preliminary data.</text>
</comment>
<reference evidence="7 8" key="1">
    <citation type="submission" date="2019-07" db="EMBL/GenBank/DDBJ databases">
        <title>Whole genome shotgun sequence of Adhaeribacter aerolatus NBRC 106133.</title>
        <authorList>
            <person name="Hosoyama A."/>
            <person name="Uohara A."/>
            <person name="Ohji S."/>
            <person name="Ichikawa N."/>
        </authorList>
    </citation>
    <scope>NUCLEOTIDE SEQUENCE [LARGE SCALE GENOMIC DNA]</scope>
    <source>
        <strain evidence="7 8">NBRC 106133</strain>
    </source>
</reference>
<dbReference type="AlphaFoldDB" id="A0A512ATJ2"/>
<keyword evidence="2 6" id="KW-0812">Transmembrane</keyword>
<sequence>MPTYQYSLNGAAQTTDQSIELRTEEVQELLGQMPNWMIRWGITVVFAIVSLLLLASWLVKYPDVLTSRVVLTTQTPPVSMVARAEGRIQFLVKDKEYVQKGAYLGIIESPADIKDVQYLTAEITHIKQQISQPQEPEINDISLPENLRLGELQDAYLALLTSLQEYKRNRSTNLAAKQIVAVQQRIRGYEALNAQLEIQQQILWEELQLAQKRYAIDFKLLSEKVIADIDFDRTNNAYLQAKRTFESAQGQIINNQLVIAQLQAQITEYQTNAADQEDRLRAKIETAVKQLEGHLDSWEQQYVFKAPITGEIAFVKYWSNNQFIKAGEAVFTIVPPSKDLFAQVQLPITGSGKVAPGQRVNIKFDNYPSPEFGIVQGTVQTISPIPQNNVYTIQIALPQGLTTSYRRELPFRQEMQGTAEIITEDLRLLERMLHQFRALLDNPRS</sequence>
<organism evidence="7 8">
    <name type="scientific">Adhaeribacter aerolatus</name>
    <dbReference type="NCBI Taxonomy" id="670289"/>
    <lineage>
        <taxon>Bacteria</taxon>
        <taxon>Pseudomonadati</taxon>
        <taxon>Bacteroidota</taxon>
        <taxon>Cytophagia</taxon>
        <taxon>Cytophagales</taxon>
        <taxon>Hymenobacteraceae</taxon>
        <taxon>Adhaeribacter</taxon>
    </lineage>
</organism>
<keyword evidence="3 6" id="KW-1133">Transmembrane helix</keyword>
<name>A0A512ATJ2_9BACT</name>
<comment type="subcellular location">
    <subcellularLocation>
        <location evidence="1">Membrane</location>
        <topology evidence="1">Single-pass membrane protein</topology>
    </subcellularLocation>
</comment>
<gene>
    <name evidence="7" type="ORF">AAE02nite_05710</name>
</gene>
<dbReference type="GO" id="GO:0016020">
    <property type="term" value="C:membrane"/>
    <property type="evidence" value="ECO:0007669"/>
    <property type="project" value="UniProtKB-SubCell"/>
</dbReference>